<evidence type="ECO:0000256" key="3">
    <source>
        <dbReference type="ARBA" id="ARBA00004496"/>
    </source>
</evidence>
<keyword evidence="11" id="KW-0560">Oxidoreductase</keyword>
<keyword evidence="17" id="KW-0670">Pyruvate</keyword>
<accession>A0A0T6LUM3</accession>
<dbReference type="CDD" id="cd08342">
    <property type="entry name" value="HPPD_N_like"/>
    <property type="match status" value="1"/>
</dbReference>
<organism evidence="17 18">
    <name type="scientific">Wenjunlia vitaminophila</name>
    <name type="common">Streptomyces vitaminophilus</name>
    <dbReference type="NCBI Taxonomy" id="76728"/>
    <lineage>
        <taxon>Bacteria</taxon>
        <taxon>Bacillati</taxon>
        <taxon>Actinomycetota</taxon>
        <taxon>Actinomycetes</taxon>
        <taxon>Kitasatosporales</taxon>
        <taxon>Streptomycetaceae</taxon>
        <taxon>Wenjunlia</taxon>
    </lineage>
</organism>
<evidence type="ECO:0000313" key="18">
    <source>
        <dbReference type="Proteomes" id="UP000050867"/>
    </source>
</evidence>
<dbReference type="AlphaFoldDB" id="A0A0T6LUM3"/>
<dbReference type="PANTHER" id="PTHR11959">
    <property type="entry name" value="4-HYDROXYPHENYLPYRUVATE DIOXYGENASE"/>
    <property type="match status" value="1"/>
</dbReference>
<dbReference type="InterPro" id="IPR029068">
    <property type="entry name" value="Glyas_Bleomycin-R_OHBP_Dase"/>
</dbReference>
<dbReference type="GO" id="GO:0042802">
    <property type="term" value="F:identical protein binding"/>
    <property type="evidence" value="ECO:0007669"/>
    <property type="project" value="UniProtKB-ARBA"/>
</dbReference>
<evidence type="ECO:0000256" key="4">
    <source>
        <dbReference type="ARBA" id="ARBA00005877"/>
    </source>
</evidence>
<keyword evidence="18" id="KW-1185">Reference proteome</keyword>
<comment type="subunit">
    <text evidence="5">Homodimer.</text>
</comment>
<evidence type="ECO:0000256" key="9">
    <source>
        <dbReference type="ARBA" id="ARBA00022824"/>
    </source>
</evidence>
<comment type="caution">
    <text evidence="17">The sequence shown here is derived from an EMBL/GenBank/DDBJ whole genome shotgun (WGS) entry which is preliminary data.</text>
</comment>
<feature type="binding site" evidence="15">
    <location>
        <position position="270"/>
    </location>
    <ligand>
        <name>Fe cation</name>
        <dbReference type="ChEBI" id="CHEBI:24875"/>
    </ligand>
</feature>
<dbReference type="InterPro" id="IPR005956">
    <property type="entry name" value="4OHPhenylPyrv_dOase"/>
</dbReference>
<keyword evidence="14" id="KW-0472">Membrane</keyword>
<dbReference type="PROSITE" id="PS51819">
    <property type="entry name" value="VOC"/>
    <property type="match status" value="2"/>
</dbReference>
<evidence type="ECO:0000256" key="13">
    <source>
        <dbReference type="ARBA" id="ARBA00023034"/>
    </source>
</evidence>
<comment type="similarity">
    <text evidence="4">Belongs to the 4HPPD family.</text>
</comment>
<dbReference type="GO" id="GO:0005737">
    <property type="term" value="C:cytoplasm"/>
    <property type="evidence" value="ECO:0007669"/>
    <property type="project" value="UniProtKB-SubCell"/>
</dbReference>
<dbReference type="SUPFAM" id="SSF54593">
    <property type="entry name" value="Glyoxalase/Bleomycin resistance protein/Dihydroxybiphenyl dioxygenase"/>
    <property type="match status" value="1"/>
</dbReference>
<dbReference type="PANTHER" id="PTHR11959:SF1">
    <property type="entry name" value="4-HYDROXYPHENYLPYRUVATE DIOXYGENASE"/>
    <property type="match status" value="1"/>
</dbReference>
<evidence type="ECO:0000256" key="15">
    <source>
        <dbReference type="PIRSR" id="PIRSR009283-1"/>
    </source>
</evidence>
<dbReference type="Pfam" id="PF00903">
    <property type="entry name" value="Glyoxalase"/>
    <property type="match status" value="2"/>
</dbReference>
<keyword evidence="13" id="KW-0333">Golgi apparatus</keyword>
<evidence type="ECO:0000256" key="11">
    <source>
        <dbReference type="ARBA" id="ARBA00023002"/>
    </source>
</evidence>
<dbReference type="PIRSF" id="PIRSF009283">
    <property type="entry name" value="HPP_dOase"/>
    <property type="match status" value="1"/>
</dbReference>
<dbReference type="GO" id="GO:0003868">
    <property type="term" value="F:4-hydroxyphenylpyruvate dioxygenase activity"/>
    <property type="evidence" value="ECO:0007669"/>
    <property type="project" value="InterPro"/>
</dbReference>
<keyword evidence="6" id="KW-0963">Cytoplasm</keyword>
<keyword evidence="8" id="KW-0677">Repeat</keyword>
<evidence type="ECO:0000313" key="17">
    <source>
        <dbReference type="EMBL" id="KRV49749.1"/>
    </source>
</evidence>
<dbReference type="eggNOG" id="COG3185">
    <property type="taxonomic scope" value="Bacteria"/>
</dbReference>
<evidence type="ECO:0000256" key="2">
    <source>
        <dbReference type="ARBA" id="ARBA00004406"/>
    </source>
</evidence>
<protein>
    <submittedName>
        <fullName evidence="17">4-hydroxyphenylpyruvate dioxygenase</fullName>
    </submittedName>
</protein>
<dbReference type="InterPro" id="IPR004360">
    <property type="entry name" value="Glyas_Fos-R_dOase_dom"/>
</dbReference>
<feature type="binding site" evidence="15">
    <location>
        <position position="351"/>
    </location>
    <ligand>
        <name>Fe cation</name>
        <dbReference type="ChEBI" id="CHEBI:24875"/>
    </ligand>
</feature>
<gene>
    <name evidence="17" type="ORF">AQ490_18785</name>
</gene>
<evidence type="ECO:0000256" key="6">
    <source>
        <dbReference type="ARBA" id="ARBA00022490"/>
    </source>
</evidence>
<dbReference type="EMBL" id="LLZU01000010">
    <property type="protein sequence ID" value="KRV49749.1"/>
    <property type="molecule type" value="Genomic_DNA"/>
</dbReference>
<evidence type="ECO:0000256" key="1">
    <source>
        <dbReference type="ARBA" id="ARBA00004395"/>
    </source>
</evidence>
<evidence type="ECO:0000256" key="12">
    <source>
        <dbReference type="ARBA" id="ARBA00023004"/>
    </source>
</evidence>
<feature type="domain" description="VOC" evidence="16">
    <location>
        <begin position="28"/>
        <end position="158"/>
    </location>
</feature>
<comment type="cofactor">
    <cofactor evidence="15">
        <name>Fe cation</name>
        <dbReference type="ChEBI" id="CHEBI:24875"/>
    </cofactor>
    <text evidence="15">Binds 1 Fe cation per subunit.</text>
</comment>
<keyword evidence="10 17" id="KW-0223">Dioxygenase</keyword>
<evidence type="ECO:0000259" key="16">
    <source>
        <dbReference type="PROSITE" id="PS51819"/>
    </source>
</evidence>
<feature type="domain" description="VOC" evidence="16">
    <location>
        <begin position="184"/>
        <end position="340"/>
    </location>
</feature>
<reference evidence="17 18" key="1">
    <citation type="submission" date="2015-10" db="EMBL/GenBank/DDBJ databases">
        <title>Draft genome sequence of pyrrolomycin-producing Streptomyces vitaminophilus.</title>
        <authorList>
            <person name="Graham D.E."/>
            <person name="Mahan K.M."/>
            <person name="Klingeman D.M."/>
            <person name="Hettich R.L."/>
            <person name="Parry R.J."/>
        </authorList>
    </citation>
    <scope>NUCLEOTIDE SEQUENCE [LARGE SCALE GENOMIC DNA]</scope>
    <source>
        <strain evidence="17 18">ATCC 31673</strain>
    </source>
</reference>
<dbReference type="FunFam" id="3.10.180.10:FF:000022">
    <property type="entry name" value="4-hydroxyphenylpyruvate dioxygenase"/>
    <property type="match status" value="1"/>
</dbReference>
<dbReference type="RefSeq" id="WP_018386851.1">
    <property type="nucleotide sequence ID" value="NZ_LLZU01000010.1"/>
</dbReference>
<dbReference type="NCBIfam" id="TIGR01263">
    <property type="entry name" value="4HPPD"/>
    <property type="match status" value="1"/>
</dbReference>
<dbReference type="STRING" id="76728.AQ490_18785"/>
<proteinExistence type="inferred from homology"/>
<evidence type="ECO:0000256" key="8">
    <source>
        <dbReference type="ARBA" id="ARBA00022737"/>
    </source>
</evidence>
<keyword evidence="12 15" id="KW-0408">Iron</keyword>
<name>A0A0T6LUM3_WENVI</name>
<dbReference type="GO" id="GO:0006572">
    <property type="term" value="P:L-tyrosine catabolic process"/>
    <property type="evidence" value="ECO:0007669"/>
    <property type="project" value="TreeGrafter"/>
</dbReference>
<dbReference type="GO" id="GO:0046872">
    <property type="term" value="F:metal ion binding"/>
    <property type="evidence" value="ECO:0007669"/>
    <property type="project" value="UniProtKB-KW"/>
</dbReference>
<dbReference type="InterPro" id="IPR041735">
    <property type="entry name" value="4OHPhenylPyrv_dOase_C"/>
</dbReference>
<dbReference type="InterPro" id="IPR037523">
    <property type="entry name" value="VOC_core"/>
</dbReference>
<feature type="binding site" evidence="15">
    <location>
        <position position="187"/>
    </location>
    <ligand>
        <name>Fe cation</name>
        <dbReference type="ChEBI" id="CHEBI:24875"/>
    </ligand>
</feature>
<evidence type="ECO:0000256" key="14">
    <source>
        <dbReference type="ARBA" id="ARBA00023136"/>
    </source>
</evidence>
<evidence type="ECO:0000256" key="5">
    <source>
        <dbReference type="ARBA" id="ARBA00011738"/>
    </source>
</evidence>
<comment type="subcellular location">
    <subcellularLocation>
        <location evidence="3">Cytoplasm</location>
    </subcellularLocation>
    <subcellularLocation>
        <location evidence="2">Endoplasmic reticulum membrane</location>
        <topology evidence="2">Peripheral membrane protein</topology>
    </subcellularLocation>
    <subcellularLocation>
        <location evidence="1">Golgi apparatus membrane</location>
        <topology evidence="1">Peripheral membrane protein</topology>
    </subcellularLocation>
</comment>
<sequence length="383" mass="41545">MSSRPGPAAEAPRTGAAGEEGSEFALLGIDHLRLCVGNAWQAAHFYVSALGMTPLAWRGPGAGGREHGEYLLASGQVRFLVTGGAEPDSAAGRWAARHGDGVSDVAFAVRDVDAAFAYAVARGATGLVEPHTVADDRGGVRTAALAGYGPVRHTLVDRSGYGGAFLPGFHPLPGRSPRRELFHTVDHVVGCVERGRMDHWVDFYRRTMGFTPTVEFVGDDIATEYSGLMSKVLTDGTGRIRLPLNEPAPGRRRSQIEEYLHYHQGPGIQHVALETDDIVAATDAMRAAGVEFLATPDTYYQDPALRARIGPVRVDLADLNDRGILVDRDEDGYLLQIFTRPLSDRPTFFVELIERHGSRGFGKGNFQALFEAVEREQARRGNL</sequence>
<dbReference type="InterPro" id="IPR041736">
    <property type="entry name" value="4OHPhenylPyrv_dOase_N"/>
</dbReference>
<dbReference type="CDD" id="cd07250">
    <property type="entry name" value="HPPD_C_like"/>
    <property type="match status" value="1"/>
</dbReference>
<dbReference type="Gene3D" id="3.10.180.10">
    <property type="entry name" value="2,3-Dihydroxybiphenyl 1,2-Dioxygenase, domain 1"/>
    <property type="match status" value="2"/>
</dbReference>
<keyword evidence="7 15" id="KW-0479">Metal-binding</keyword>
<evidence type="ECO:0000256" key="10">
    <source>
        <dbReference type="ARBA" id="ARBA00022964"/>
    </source>
</evidence>
<keyword evidence="9" id="KW-0256">Endoplasmic reticulum</keyword>
<dbReference type="Proteomes" id="UP000050867">
    <property type="component" value="Unassembled WGS sequence"/>
</dbReference>
<evidence type="ECO:0000256" key="7">
    <source>
        <dbReference type="ARBA" id="ARBA00022723"/>
    </source>
</evidence>